<comment type="catalytic activity">
    <reaction evidence="4">
        <text>3-amino-2-oxopropyl phosphate + 1-deoxy-D-xylulose 5-phosphate = pyridoxine 5'-phosphate + phosphate + 2 H2O + H(+)</text>
        <dbReference type="Rhea" id="RHEA:15265"/>
        <dbReference type="ChEBI" id="CHEBI:15377"/>
        <dbReference type="ChEBI" id="CHEBI:15378"/>
        <dbReference type="ChEBI" id="CHEBI:43474"/>
        <dbReference type="ChEBI" id="CHEBI:57279"/>
        <dbReference type="ChEBI" id="CHEBI:57792"/>
        <dbReference type="ChEBI" id="CHEBI:58589"/>
        <dbReference type="EC" id="2.6.99.2"/>
    </reaction>
</comment>
<comment type="similarity">
    <text evidence="4">Belongs to the PNP synthase family.</text>
</comment>
<dbReference type="EMBL" id="BMMF01000004">
    <property type="protein sequence ID" value="GGK30633.1"/>
    <property type="molecule type" value="Genomic_DNA"/>
</dbReference>
<reference evidence="6 7" key="1">
    <citation type="journal article" date="2014" name="Int. J. Syst. Evol. Microbiol.">
        <title>Complete genome sequence of Corynebacterium casei LMG S-19264T (=DSM 44701T), isolated from a smear-ripened cheese.</title>
        <authorList>
            <consortium name="US DOE Joint Genome Institute (JGI-PGF)"/>
            <person name="Walter F."/>
            <person name="Albersmeier A."/>
            <person name="Kalinowski J."/>
            <person name="Ruckert C."/>
        </authorList>
    </citation>
    <scope>NUCLEOTIDE SEQUENCE [LARGE SCALE GENOMIC DNA]</scope>
    <source>
        <strain evidence="6 7">CGMCC 1.9161</strain>
    </source>
</reference>
<comment type="pathway">
    <text evidence="4">Cofactor biosynthesis; pyridoxine 5'-phosphate biosynthesis; pyridoxine 5'-phosphate from D-erythrose 4-phosphate: step 5/5.</text>
</comment>
<comment type="caution">
    <text evidence="4">Lacks conserved residue(s) required for the propagation of feature annotation.</text>
</comment>
<dbReference type="Proteomes" id="UP000600449">
    <property type="component" value="Unassembled WGS sequence"/>
</dbReference>
<comment type="subcellular location">
    <subcellularLocation>
        <location evidence="4">Cytoplasm</location>
    </subcellularLocation>
</comment>
<dbReference type="GO" id="GO:0008615">
    <property type="term" value="P:pyridoxine biosynthetic process"/>
    <property type="evidence" value="ECO:0007669"/>
    <property type="project" value="UniProtKB-UniRule"/>
</dbReference>
<dbReference type="PANTHER" id="PTHR30456:SF0">
    <property type="entry name" value="PYRIDOXINE 5'-PHOSPHATE SYNTHASE"/>
    <property type="match status" value="1"/>
</dbReference>
<feature type="active site" description="Proton acceptor" evidence="4">
    <location>
        <position position="75"/>
    </location>
</feature>
<dbReference type="HAMAP" id="MF_00279">
    <property type="entry name" value="PdxJ"/>
    <property type="match status" value="1"/>
</dbReference>
<protein>
    <recommendedName>
        <fullName evidence="4 5">Pyridoxine 5'-phosphate synthase</fullName>
        <shortName evidence="4">PNP synthase</shortName>
        <ecNumber evidence="4 5">2.6.99.2</ecNumber>
    </recommendedName>
</protein>
<feature type="binding site" evidence="4">
    <location>
        <position position="45"/>
    </location>
    <ligand>
        <name>1-deoxy-D-xylulose 5-phosphate</name>
        <dbReference type="ChEBI" id="CHEBI:57792"/>
    </ligand>
</feature>
<dbReference type="InterPro" id="IPR013785">
    <property type="entry name" value="Aldolase_TIM"/>
</dbReference>
<accession>A0A917Q664</accession>
<dbReference type="Gene3D" id="3.20.20.70">
    <property type="entry name" value="Aldolase class I"/>
    <property type="match status" value="1"/>
</dbReference>
<dbReference type="InterPro" id="IPR036130">
    <property type="entry name" value="Pyridoxine-5'_phos_synth"/>
</dbReference>
<dbReference type="Pfam" id="PF03740">
    <property type="entry name" value="PdxJ"/>
    <property type="match status" value="1"/>
</dbReference>
<evidence type="ECO:0000256" key="2">
    <source>
        <dbReference type="ARBA" id="ARBA00022679"/>
    </source>
</evidence>
<keyword evidence="2 4" id="KW-0808">Transferase</keyword>
<dbReference type="AlphaFoldDB" id="A0A917Q664"/>
<comment type="function">
    <text evidence="4">Catalyzes the complicated ring closure reaction between the two acyclic compounds 1-deoxy-D-xylulose-5-phosphate (DXP) and 3-amino-2-oxopropyl phosphate (1-amino-acetone-3-phosphate or AAP) to form pyridoxine 5'-phosphate (PNP) and inorganic phosphate.</text>
</comment>
<feature type="binding site" evidence="4">
    <location>
        <position position="7"/>
    </location>
    <ligand>
        <name>3-amino-2-oxopropyl phosphate</name>
        <dbReference type="ChEBI" id="CHEBI:57279"/>
    </ligand>
</feature>
<dbReference type="GO" id="GO:0033856">
    <property type="term" value="F:pyridoxine 5'-phosphate synthase activity"/>
    <property type="evidence" value="ECO:0007669"/>
    <property type="project" value="UniProtKB-UniRule"/>
</dbReference>
<feature type="active site" description="Proton acceptor" evidence="4">
    <location>
        <position position="43"/>
    </location>
</feature>
<dbReference type="PANTHER" id="PTHR30456">
    <property type="entry name" value="PYRIDOXINE 5'-PHOSPHATE SYNTHASE"/>
    <property type="match status" value="1"/>
</dbReference>
<keyword evidence="3 4" id="KW-0664">Pyridoxine biosynthesis</keyword>
<feature type="binding site" evidence="4">
    <location>
        <position position="50"/>
    </location>
    <ligand>
        <name>1-deoxy-D-xylulose 5-phosphate</name>
        <dbReference type="ChEBI" id="CHEBI:57792"/>
    </ligand>
</feature>
<comment type="subunit">
    <text evidence="4">Homooctamer; tetramer of dimers.</text>
</comment>
<dbReference type="SUPFAM" id="SSF63892">
    <property type="entry name" value="Pyridoxine 5'-phosphate synthase"/>
    <property type="match status" value="1"/>
</dbReference>
<comment type="caution">
    <text evidence="6">The sequence shown here is derived from an EMBL/GenBank/DDBJ whole genome shotgun (WGS) entry which is preliminary data.</text>
</comment>
<dbReference type="NCBIfam" id="NF003626">
    <property type="entry name" value="PRK05265.1-4"/>
    <property type="match status" value="1"/>
</dbReference>
<dbReference type="RefSeq" id="WP_188911549.1">
    <property type="nucleotide sequence ID" value="NZ_BMMF01000004.1"/>
</dbReference>
<feature type="binding site" evidence="4">
    <location>
        <position position="198"/>
    </location>
    <ligand>
        <name>3-amino-2-oxopropyl phosphate</name>
        <dbReference type="ChEBI" id="CHEBI:57279"/>
    </ligand>
</feature>
<sequence length="250" mass="26472">MARLSVNLNKIALLRNSRKTGVPDPAAFVPLAARAGAQGITLHPRPDERHVRRTDVDAIAAAMEGMRPACELNLEGYPDARFLEIVRAVRPEQVTFVPDAPDVFTSDKGFELDAAQTTLVREALAALEGIETRIVLFIDPDPAVVPRVAEIGAHGIEIYTGSYAEAWKAGRHAPLLDAAAKAALAAKAHGLVVNAGHDLNLDNIPPLVAAIPHLAEASIGHELTADALVMGFEGAVAAYAAALRGERREG</sequence>
<evidence type="ECO:0000256" key="1">
    <source>
        <dbReference type="ARBA" id="ARBA00022490"/>
    </source>
</evidence>
<evidence type="ECO:0000256" key="4">
    <source>
        <dbReference type="HAMAP-Rule" id="MF_00279"/>
    </source>
</evidence>
<feature type="binding site" evidence="4">
    <location>
        <begin position="220"/>
        <end position="221"/>
    </location>
    <ligand>
        <name>3-amino-2-oxopropyl phosphate</name>
        <dbReference type="ChEBI" id="CHEBI:57279"/>
    </ligand>
</feature>
<gene>
    <name evidence="4 6" type="primary">pdxJ</name>
    <name evidence="6" type="ORF">GCM10011322_16480</name>
</gene>
<name>A0A917Q664_9HYPH</name>
<evidence type="ECO:0000256" key="5">
    <source>
        <dbReference type="NCBIfam" id="TIGR00559"/>
    </source>
</evidence>
<evidence type="ECO:0000313" key="7">
    <source>
        <dbReference type="Proteomes" id="UP000600449"/>
    </source>
</evidence>
<dbReference type="EC" id="2.6.99.2" evidence="4 5"/>
<organism evidence="6 7">
    <name type="scientific">Salinarimonas ramus</name>
    <dbReference type="NCBI Taxonomy" id="690164"/>
    <lineage>
        <taxon>Bacteria</taxon>
        <taxon>Pseudomonadati</taxon>
        <taxon>Pseudomonadota</taxon>
        <taxon>Alphaproteobacteria</taxon>
        <taxon>Hyphomicrobiales</taxon>
        <taxon>Salinarimonadaceae</taxon>
        <taxon>Salinarimonas</taxon>
    </lineage>
</organism>
<feature type="active site" description="Proton donor" evidence="4">
    <location>
        <position position="197"/>
    </location>
</feature>
<feature type="binding site" evidence="4">
    <location>
        <position position="18"/>
    </location>
    <ligand>
        <name>3-amino-2-oxopropyl phosphate</name>
        <dbReference type="ChEBI" id="CHEBI:57279"/>
    </ligand>
</feature>
<dbReference type="GO" id="GO:0005829">
    <property type="term" value="C:cytosol"/>
    <property type="evidence" value="ECO:0007669"/>
    <property type="project" value="TreeGrafter"/>
</dbReference>
<evidence type="ECO:0000256" key="3">
    <source>
        <dbReference type="ARBA" id="ARBA00023096"/>
    </source>
</evidence>
<keyword evidence="1 4" id="KW-0963">Cytoplasm</keyword>
<evidence type="ECO:0000313" key="6">
    <source>
        <dbReference type="EMBL" id="GGK30633.1"/>
    </source>
</evidence>
<dbReference type="NCBIfam" id="TIGR00559">
    <property type="entry name" value="pdxJ"/>
    <property type="match status" value="1"/>
</dbReference>
<keyword evidence="7" id="KW-1185">Reference proteome</keyword>
<dbReference type="InterPro" id="IPR004569">
    <property type="entry name" value="PyrdxlP_synth_PdxJ"/>
</dbReference>
<feature type="site" description="Transition state stabilizer" evidence="4">
    <location>
        <position position="157"/>
    </location>
</feature>
<proteinExistence type="inferred from homology"/>
<feature type="binding site" evidence="4">
    <location>
        <position position="105"/>
    </location>
    <ligand>
        <name>1-deoxy-D-xylulose 5-phosphate</name>
        <dbReference type="ChEBI" id="CHEBI:57792"/>
    </ligand>
</feature>